<evidence type="ECO:0000259" key="3">
    <source>
        <dbReference type="Pfam" id="PF13305"/>
    </source>
</evidence>
<sequence length="190" mass="20212">MPRAGLIGASVTEAAAQVADEISPAPLRMSVVAERLGVKGPSLYKHVDGLDDLTRRVAILGVAELGDALREAMQGRAGRDALAAAAQAIRTYVKQHPGRYAATIGLGPTEGDDPVAVELDRTLSSFGAVLRGYRLDPDAEIHAIRMLRSALHGFATLEVADGFQMSADIDDSCRWMVDFIDRGLRAAETS</sequence>
<dbReference type="Pfam" id="PF13305">
    <property type="entry name" value="TetR_C_33"/>
    <property type="match status" value="1"/>
</dbReference>
<dbReference type="SUPFAM" id="SSF46689">
    <property type="entry name" value="Homeodomain-like"/>
    <property type="match status" value="1"/>
</dbReference>
<dbReference type="AlphaFoldDB" id="A0A4S4FSN4"/>
<keyword evidence="1" id="KW-0805">Transcription regulation</keyword>
<accession>A0A4S4FSN4</accession>
<evidence type="ECO:0000313" key="4">
    <source>
        <dbReference type="EMBL" id="THG32516.1"/>
    </source>
</evidence>
<proteinExistence type="predicted"/>
<dbReference type="Gene3D" id="1.10.10.60">
    <property type="entry name" value="Homeodomain-like"/>
    <property type="match status" value="1"/>
</dbReference>
<evidence type="ECO:0000256" key="1">
    <source>
        <dbReference type="ARBA" id="ARBA00023015"/>
    </source>
</evidence>
<dbReference type="OrthoDB" id="71867at2"/>
<comment type="caution">
    <text evidence="4">The sequence shown here is derived from an EMBL/GenBank/DDBJ whole genome shotgun (WGS) entry which is preliminary data.</text>
</comment>
<evidence type="ECO:0000256" key="2">
    <source>
        <dbReference type="ARBA" id="ARBA00023163"/>
    </source>
</evidence>
<feature type="domain" description="HTH-type transcriptional regulator MT1864/Rv1816-like C-terminal" evidence="3">
    <location>
        <begin position="82"/>
        <end position="179"/>
    </location>
</feature>
<dbReference type="Gene3D" id="1.10.357.10">
    <property type="entry name" value="Tetracycline Repressor, domain 2"/>
    <property type="match status" value="1"/>
</dbReference>
<dbReference type="Proteomes" id="UP000307380">
    <property type="component" value="Unassembled WGS sequence"/>
</dbReference>
<dbReference type="InterPro" id="IPR025996">
    <property type="entry name" value="MT1864/Rv1816-like_C"/>
</dbReference>
<evidence type="ECO:0000313" key="5">
    <source>
        <dbReference type="Proteomes" id="UP000307380"/>
    </source>
</evidence>
<name>A0A4S4FSN4_9MICO</name>
<keyword evidence="5" id="KW-1185">Reference proteome</keyword>
<gene>
    <name evidence="4" type="ORF">E6C70_12215</name>
</gene>
<protein>
    <submittedName>
        <fullName evidence="4">TetR/AcrR family transcriptional regulator</fullName>
    </submittedName>
</protein>
<reference evidence="4 5" key="1">
    <citation type="submission" date="2019-04" db="EMBL/GenBank/DDBJ databases">
        <authorList>
            <person name="Jiang L."/>
        </authorList>
    </citation>
    <scope>NUCLEOTIDE SEQUENCE [LARGE SCALE GENOMIC DNA]</scope>
    <source>
        <strain evidence="4 5">YIM 131861</strain>
    </source>
</reference>
<dbReference type="InterPro" id="IPR009057">
    <property type="entry name" value="Homeodomain-like_sf"/>
</dbReference>
<dbReference type="EMBL" id="SSSN01000009">
    <property type="protein sequence ID" value="THG32516.1"/>
    <property type="molecule type" value="Genomic_DNA"/>
</dbReference>
<keyword evidence="2" id="KW-0804">Transcription</keyword>
<organism evidence="4 5">
    <name type="scientific">Orlajensenia flava</name>
    <dbReference type="NCBI Taxonomy" id="2565934"/>
    <lineage>
        <taxon>Bacteria</taxon>
        <taxon>Bacillati</taxon>
        <taxon>Actinomycetota</taxon>
        <taxon>Actinomycetes</taxon>
        <taxon>Micrococcales</taxon>
        <taxon>Microbacteriaceae</taxon>
        <taxon>Orlajensenia</taxon>
    </lineage>
</organism>
<dbReference type="SUPFAM" id="SSF48498">
    <property type="entry name" value="Tetracyclin repressor-like, C-terminal domain"/>
    <property type="match status" value="1"/>
</dbReference>
<dbReference type="InterPro" id="IPR036271">
    <property type="entry name" value="Tet_transcr_reg_TetR-rel_C_sf"/>
</dbReference>